<accession>A0A151A2P0</accession>
<keyword evidence="1" id="KW-1133">Transmembrane helix</keyword>
<feature type="transmembrane region" description="Helical" evidence="1">
    <location>
        <begin position="125"/>
        <end position="148"/>
    </location>
</feature>
<feature type="transmembrane region" description="Helical" evidence="1">
    <location>
        <begin position="306"/>
        <end position="328"/>
    </location>
</feature>
<proteinExistence type="predicted"/>
<feature type="transmembrane region" description="Helical" evidence="1">
    <location>
        <begin position="169"/>
        <end position="194"/>
    </location>
</feature>
<feature type="transmembrane region" description="Helical" evidence="1">
    <location>
        <begin position="413"/>
        <end position="432"/>
    </location>
</feature>
<feature type="transmembrane region" description="Helical" evidence="1">
    <location>
        <begin position="474"/>
        <end position="499"/>
    </location>
</feature>
<evidence type="ECO:0000256" key="1">
    <source>
        <dbReference type="SAM" id="Phobius"/>
    </source>
</evidence>
<feature type="transmembrane region" description="Helical" evidence="1">
    <location>
        <begin position="214"/>
        <end position="232"/>
    </location>
</feature>
<sequence>MSSNVKQKKSLMNKFLNVVEGVGNRLPDPSILFFLMCLGLAILTWIVSLFHVSVKHPGTGKVVEIKSILSGDGLKMILNDAIKNFSEFPALGLVLAVMLGIGVAEKTGYFDKLMIQVVHKAPKKIIVPCIIAIGILGNAAGDAAPIVLPPITAMVFIKLGYHPIAGLAMAYASALGGFSANLILGMTDALVYSFTEPATKIVTDKIHINVAMNWYFIAASVVVLLPAVYWVTMKLVIPRLGTYDDKNSDISTDDSNNSITPTQQRAVFWANISFVASIIVLIILAIPENSFLRNAKTGSLLNDAPILNGVGLILLIVFLIPGIVYGVMTKEISNTKDLGQMFTDSMSSMGSFIVIVFFAAQLLAFLEWSNLGIIVAVKGAELLKGQNGVVLIIGIIILSALINMLIGSASAKWGILAPIFIPMLILVGFHPAFTQMLYRIGDSISNPITPMMPYLPLLLSYAQKYDKNMQLGSLISSLMPYTIVLSIVWPLFMIVWYLFGLPLGPGGPLLTK</sequence>
<feature type="transmembrane region" description="Helical" evidence="1">
    <location>
        <begin position="349"/>
        <end position="368"/>
    </location>
</feature>
<keyword evidence="1" id="KW-0472">Membrane</keyword>
<dbReference type="InterPro" id="IPR004697">
    <property type="entry name" value="AbgT"/>
</dbReference>
<protein>
    <submittedName>
        <fullName evidence="2">Aminobenzoyl-glutamate transporter</fullName>
    </submittedName>
</protein>
<feature type="transmembrane region" description="Helical" evidence="1">
    <location>
        <begin position="31"/>
        <end position="52"/>
    </location>
</feature>
<dbReference type="Proteomes" id="UP000075418">
    <property type="component" value="Unassembled WGS sequence"/>
</dbReference>
<comment type="caution">
    <text evidence="2">The sequence shown here is derived from an EMBL/GenBank/DDBJ whole genome shotgun (WGS) entry which is preliminary data.</text>
</comment>
<feature type="transmembrane region" description="Helical" evidence="1">
    <location>
        <begin position="266"/>
        <end position="286"/>
    </location>
</feature>
<organism evidence="2 3">
    <name type="scientific">Staphylococcus kloosii</name>
    <dbReference type="NCBI Taxonomy" id="29384"/>
    <lineage>
        <taxon>Bacteria</taxon>
        <taxon>Bacillati</taxon>
        <taxon>Bacillota</taxon>
        <taxon>Bacilli</taxon>
        <taxon>Bacillales</taxon>
        <taxon>Staphylococcaceae</taxon>
        <taxon>Staphylococcus</taxon>
    </lineage>
</organism>
<evidence type="ECO:0000313" key="2">
    <source>
        <dbReference type="EMBL" id="KYH13430.1"/>
    </source>
</evidence>
<dbReference type="PANTHER" id="PTHR30282:SF0">
    <property type="entry name" value="P-AMINOBENZOYL-GLUTAMATE TRANSPORT PROTEIN"/>
    <property type="match status" value="1"/>
</dbReference>
<feature type="transmembrane region" description="Helical" evidence="1">
    <location>
        <begin position="85"/>
        <end position="105"/>
    </location>
</feature>
<dbReference type="EMBL" id="LUGM01000002">
    <property type="protein sequence ID" value="KYH13430.1"/>
    <property type="molecule type" value="Genomic_DNA"/>
</dbReference>
<feature type="transmembrane region" description="Helical" evidence="1">
    <location>
        <begin position="388"/>
        <end position="406"/>
    </location>
</feature>
<name>A0A151A2P0_9STAP</name>
<reference evidence="2 3" key="1">
    <citation type="submission" date="2016-02" db="EMBL/GenBank/DDBJ databases">
        <title>Draft genome sequence of hydrocarbon degrading Staphylococcus saprophyticus Strain CNV2, isolated from crude-oil contaminated soil from Noonmati Oil Refinery, Guwahati, Assam, India.</title>
        <authorList>
            <person name="Mukherjee A."/>
            <person name="Chettri B."/>
            <person name="Langpoklakpam J."/>
            <person name="Singh A.K."/>
            <person name="Chattopadhyay D.J."/>
        </authorList>
    </citation>
    <scope>NUCLEOTIDE SEQUENCE [LARGE SCALE GENOMIC DNA]</scope>
    <source>
        <strain evidence="2 3">CNV2</strain>
    </source>
</reference>
<gene>
    <name evidence="2" type="ORF">A0131_01210</name>
</gene>
<evidence type="ECO:0000313" key="3">
    <source>
        <dbReference type="Proteomes" id="UP000075418"/>
    </source>
</evidence>
<dbReference type="AlphaFoldDB" id="A0A151A2P0"/>
<dbReference type="Pfam" id="PF03806">
    <property type="entry name" value="ABG_transport"/>
    <property type="match status" value="1"/>
</dbReference>
<dbReference type="GO" id="GO:1902604">
    <property type="term" value="P:p-aminobenzoyl-glutamate transmembrane transport"/>
    <property type="evidence" value="ECO:0007669"/>
    <property type="project" value="InterPro"/>
</dbReference>
<keyword evidence="1" id="KW-0812">Transmembrane</keyword>
<dbReference type="PANTHER" id="PTHR30282">
    <property type="entry name" value="P-AMINOBENZOYL GLUTAMATE TRANSPORTER"/>
    <property type="match status" value="1"/>
</dbReference>
<dbReference type="RefSeq" id="WP_061853661.1">
    <property type="nucleotide sequence ID" value="NZ_LUGM01000002.1"/>
</dbReference>
<dbReference type="GO" id="GO:0015558">
    <property type="term" value="F:secondary active p-aminobenzoyl-glutamate transmembrane transporter activity"/>
    <property type="evidence" value="ECO:0007669"/>
    <property type="project" value="InterPro"/>
</dbReference>